<evidence type="ECO:0000313" key="1">
    <source>
        <dbReference type="EMBL" id="AKH16000.1"/>
    </source>
</evidence>
<sequence>MNRHHLPLSRTDHLVITDLEGYAPQIARLIHMMSYVRNTTLGAVEGLTVQELDTLVNPEGNTIGMLLAHIAGLEEGYQGITFQGVRPDSTRAELRLGDAGRREIHSQPLERYVERLNEVRQQTLAGLRDRDDQWLAHEYSPWGRDTWNNHFAWFHVMEDEIRHQGQIILLKKLIRLHRSQR</sequence>
<dbReference type="Pfam" id="PF04978">
    <property type="entry name" value="MST"/>
    <property type="match status" value="1"/>
</dbReference>
<dbReference type="PATRIC" id="fig|1309411.5.peg.395"/>
<dbReference type="SUPFAM" id="SSF109854">
    <property type="entry name" value="DinB/YfiT-like putative metalloenzymes"/>
    <property type="match status" value="1"/>
</dbReference>
<dbReference type="RefSeq" id="WP_046842576.1">
    <property type="nucleotide sequence ID" value="NZ_CP011389.1"/>
</dbReference>
<dbReference type="OrthoDB" id="117483at2"/>
<dbReference type="InterPro" id="IPR007061">
    <property type="entry name" value="MST-like"/>
</dbReference>
<dbReference type="EMBL" id="CP011389">
    <property type="protein sequence ID" value="AKH16000.1"/>
    <property type="molecule type" value="Genomic_DNA"/>
</dbReference>
<dbReference type="InterPro" id="IPR034660">
    <property type="entry name" value="DinB/YfiT-like"/>
</dbReference>
<organism evidence="1 2">
    <name type="scientific">Deinococcus soli</name>
    <name type="common">ex Cha et al. 2016</name>
    <dbReference type="NCBI Taxonomy" id="1309411"/>
    <lineage>
        <taxon>Bacteria</taxon>
        <taxon>Thermotogati</taxon>
        <taxon>Deinococcota</taxon>
        <taxon>Deinococci</taxon>
        <taxon>Deinococcales</taxon>
        <taxon>Deinococcaceae</taxon>
        <taxon>Deinococcus</taxon>
    </lineage>
</organism>
<reference evidence="1 2" key="1">
    <citation type="submission" date="2015-01" db="EMBL/GenBank/DDBJ databases">
        <title>Deinococcus soli/N5/whole genome sequencing.</title>
        <authorList>
            <person name="Kim M.K."/>
            <person name="Srinivasan S."/>
            <person name="Lee J.-J."/>
        </authorList>
    </citation>
    <scope>NUCLEOTIDE SEQUENCE [LARGE SCALE GENOMIC DNA]</scope>
    <source>
        <strain evidence="1 2">N5</strain>
    </source>
</reference>
<gene>
    <name evidence="1" type="ORF">SY84_01875</name>
</gene>
<keyword evidence="2" id="KW-1185">Reference proteome</keyword>
<dbReference type="Gene3D" id="1.20.120.450">
    <property type="entry name" value="dinb family like domain"/>
    <property type="match status" value="1"/>
</dbReference>
<dbReference type="KEGG" id="dch:SY84_01875"/>
<proteinExistence type="predicted"/>
<evidence type="ECO:0000313" key="2">
    <source>
        <dbReference type="Proteomes" id="UP000034024"/>
    </source>
</evidence>
<name>A0A0F7JMV6_9DEIO</name>
<dbReference type="Proteomes" id="UP000034024">
    <property type="component" value="Chromosome"/>
</dbReference>
<evidence type="ECO:0008006" key="3">
    <source>
        <dbReference type="Google" id="ProtNLM"/>
    </source>
</evidence>
<accession>A0A0F7JMV6</accession>
<dbReference type="AlphaFoldDB" id="A0A0F7JMV6"/>
<protein>
    <recommendedName>
        <fullName evidence="3">Integrase</fullName>
    </recommendedName>
</protein>